<dbReference type="AlphaFoldDB" id="A0AAN5CT75"/>
<accession>A0AAN5CT75</accession>
<dbReference type="EMBL" id="BTRK01000004">
    <property type="protein sequence ID" value="GMR50391.1"/>
    <property type="molecule type" value="Genomic_DNA"/>
</dbReference>
<name>A0AAN5CT75_9BILA</name>
<comment type="caution">
    <text evidence="1">The sequence shown here is derived from an EMBL/GenBank/DDBJ whole genome shotgun (WGS) entry which is preliminary data.</text>
</comment>
<proteinExistence type="predicted"/>
<organism evidence="1 2">
    <name type="scientific">Pristionchus mayeri</name>
    <dbReference type="NCBI Taxonomy" id="1317129"/>
    <lineage>
        <taxon>Eukaryota</taxon>
        <taxon>Metazoa</taxon>
        <taxon>Ecdysozoa</taxon>
        <taxon>Nematoda</taxon>
        <taxon>Chromadorea</taxon>
        <taxon>Rhabditida</taxon>
        <taxon>Rhabditina</taxon>
        <taxon>Diplogasteromorpha</taxon>
        <taxon>Diplogasteroidea</taxon>
        <taxon>Neodiplogasteridae</taxon>
        <taxon>Pristionchus</taxon>
    </lineage>
</organism>
<sequence>VIILDNMAVNGVGIETGEPRFPYCKEINLYGNLLRRWSDVVGILRQTPRCEELVLSSNFLEEIP</sequence>
<gene>
    <name evidence="1" type="ORF">PMAYCL1PPCAC_20586</name>
</gene>
<reference evidence="2" key="1">
    <citation type="submission" date="2022-10" db="EMBL/GenBank/DDBJ databases">
        <title>Genome assembly of Pristionchus species.</title>
        <authorList>
            <person name="Yoshida K."/>
            <person name="Sommer R.J."/>
        </authorList>
    </citation>
    <scope>NUCLEOTIDE SEQUENCE [LARGE SCALE GENOMIC DNA]</scope>
    <source>
        <strain evidence="2">RS5460</strain>
    </source>
</reference>
<evidence type="ECO:0000313" key="2">
    <source>
        <dbReference type="Proteomes" id="UP001328107"/>
    </source>
</evidence>
<evidence type="ECO:0000313" key="1">
    <source>
        <dbReference type="EMBL" id="GMR50391.1"/>
    </source>
</evidence>
<keyword evidence="2" id="KW-1185">Reference proteome</keyword>
<protein>
    <submittedName>
        <fullName evidence="1">Uncharacterized protein</fullName>
    </submittedName>
</protein>
<feature type="non-terminal residue" evidence="1">
    <location>
        <position position="1"/>
    </location>
</feature>
<dbReference type="Proteomes" id="UP001328107">
    <property type="component" value="Unassembled WGS sequence"/>
</dbReference>